<evidence type="ECO:0000256" key="1">
    <source>
        <dbReference type="ARBA" id="ARBA00000135"/>
    </source>
</evidence>
<name>A0A1W1HD59_9BACT</name>
<evidence type="ECO:0000256" key="3">
    <source>
        <dbReference type="ARBA" id="ARBA00009528"/>
    </source>
</evidence>
<comment type="subcellular location">
    <subcellularLocation>
        <location evidence="8">Cytoplasm</location>
    </subcellularLocation>
</comment>
<feature type="binding site" evidence="8">
    <location>
        <position position="376"/>
    </location>
    <ligand>
        <name>Mn(2+)</name>
        <dbReference type="ChEBI" id="CHEBI:29035"/>
        <label>1</label>
    </ligand>
</feature>
<evidence type="ECO:0000256" key="5">
    <source>
        <dbReference type="ARBA" id="ARBA00022670"/>
    </source>
</evidence>
<evidence type="ECO:0000256" key="7">
    <source>
        <dbReference type="ARBA" id="ARBA00023211"/>
    </source>
</evidence>
<dbReference type="Pfam" id="PF00883">
    <property type="entry name" value="Peptidase_M17"/>
    <property type="match status" value="1"/>
</dbReference>
<accession>A0A1W1HD59</accession>
<feature type="binding site" evidence="8">
    <location>
        <position position="299"/>
    </location>
    <ligand>
        <name>Mn(2+)</name>
        <dbReference type="ChEBI" id="CHEBI:29035"/>
        <label>1</label>
    </ligand>
</feature>
<dbReference type="Gene3D" id="3.40.630.10">
    <property type="entry name" value="Zn peptidases"/>
    <property type="match status" value="1"/>
</dbReference>
<evidence type="ECO:0000313" key="11">
    <source>
        <dbReference type="Proteomes" id="UP000191931"/>
    </source>
</evidence>
<dbReference type="InterPro" id="IPR043472">
    <property type="entry name" value="Macro_dom-like"/>
</dbReference>
<dbReference type="PANTHER" id="PTHR11963:SF23">
    <property type="entry name" value="CYTOSOL AMINOPEPTIDASE"/>
    <property type="match status" value="1"/>
</dbReference>
<feature type="binding site" evidence="8">
    <location>
        <position position="317"/>
    </location>
    <ligand>
        <name>Mn(2+)</name>
        <dbReference type="ChEBI" id="CHEBI:29035"/>
        <label>2</label>
    </ligand>
</feature>
<feature type="active site" evidence="8">
    <location>
        <position position="380"/>
    </location>
</feature>
<feature type="binding site" evidence="8">
    <location>
        <position position="378"/>
    </location>
    <ligand>
        <name>Mn(2+)</name>
        <dbReference type="ChEBI" id="CHEBI:29035"/>
        <label>1</label>
    </ligand>
</feature>
<dbReference type="Proteomes" id="UP000191931">
    <property type="component" value="Unassembled WGS sequence"/>
</dbReference>
<dbReference type="PRINTS" id="PR00481">
    <property type="entry name" value="LAMNOPPTDASE"/>
</dbReference>
<evidence type="ECO:0000259" key="9">
    <source>
        <dbReference type="PROSITE" id="PS00631"/>
    </source>
</evidence>
<evidence type="ECO:0000313" key="10">
    <source>
        <dbReference type="EMBL" id="SLM30308.1"/>
    </source>
</evidence>
<dbReference type="GO" id="GO:0006508">
    <property type="term" value="P:proteolysis"/>
    <property type="evidence" value="ECO:0007669"/>
    <property type="project" value="UniProtKB-KW"/>
</dbReference>
<dbReference type="PROSITE" id="PS00631">
    <property type="entry name" value="CYTOSOL_AP"/>
    <property type="match status" value="1"/>
</dbReference>
<dbReference type="EC" id="3.4.11.1" evidence="8"/>
<gene>
    <name evidence="8 10" type="primary">pepA</name>
    <name evidence="10" type="ORF">MTBBW1_2190028</name>
</gene>
<dbReference type="CDD" id="cd00433">
    <property type="entry name" value="Peptidase_M17"/>
    <property type="match status" value="1"/>
</dbReference>
<dbReference type="GO" id="GO:0070006">
    <property type="term" value="F:metalloaminopeptidase activity"/>
    <property type="evidence" value="ECO:0007669"/>
    <property type="project" value="InterPro"/>
</dbReference>
<feature type="binding site" evidence="8">
    <location>
        <position position="378"/>
    </location>
    <ligand>
        <name>Mn(2+)</name>
        <dbReference type="ChEBI" id="CHEBI:29035"/>
        <label>2</label>
    </ligand>
</feature>
<reference evidence="10 11" key="1">
    <citation type="submission" date="2017-03" db="EMBL/GenBank/DDBJ databases">
        <authorList>
            <person name="Afonso C.L."/>
            <person name="Miller P.J."/>
            <person name="Scott M.A."/>
            <person name="Spackman E."/>
            <person name="Goraichik I."/>
            <person name="Dimitrov K.M."/>
            <person name="Suarez D.L."/>
            <person name="Swayne D.E."/>
        </authorList>
    </citation>
    <scope>NUCLEOTIDE SEQUENCE [LARGE SCALE GENOMIC DNA]</scope>
    <source>
        <strain evidence="10">PRJEB14757</strain>
    </source>
</reference>
<dbReference type="RefSeq" id="WP_080808110.1">
    <property type="nucleotide sequence ID" value="NZ_LT828559.1"/>
</dbReference>
<keyword evidence="8" id="KW-0479">Metal-binding</keyword>
<dbReference type="GO" id="GO:0030145">
    <property type="term" value="F:manganese ion binding"/>
    <property type="evidence" value="ECO:0007669"/>
    <property type="project" value="UniProtKB-UniRule"/>
</dbReference>
<proteinExistence type="inferred from homology"/>
<evidence type="ECO:0000256" key="6">
    <source>
        <dbReference type="ARBA" id="ARBA00022801"/>
    </source>
</evidence>
<protein>
    <recommendedName>
        <fullName evidence="8">Probable cytosol aminopeptidase</fullName>
        <ecNumber evidence="8">3.4.11.1</ecNumber>
    </recommendedName>
    <alternativeName>
        <fullName evidence="8">Leucine aminopeptidase</fullName>
        <shortName evidence="8">LAP</shortName>
        <ecNumber evidence="8">3.4.11.10</ecNumber>
    </alternativeName>
    <alternativeName>
        <fullName evidence="8">Leucyl aminopeptidase</fullName>
    </alternativeName>
</protein>
<dbReference type="InterPro" id="IPR008283">
    <property type="entry name" value="Peptidase_M17_N"/>
</dbReference>
<comment type="cofactor">
    <cofactor evidence="8">
        <name>Mn(2+)</name>
        <dbReference type="ChEBI" id="CHEBI:29035"/>
    </cofactor>
    <text evidence="8">Binds 2 manganese ions per subunit.</text>
</comment>
<keyword evidence="4 8" id="KW-0031">Aminopeptidase</keyword>
<feature type="binding site" evidence="8">
    <location>
        <position position="299"/>
    </location>
    <ligand>
        <name>Mn(2+)</name>
        <dbReference type="ChEBI" id="CHEBI:29035"/>
        <label>2</label>
    </ligand>
</feature>
<feature type="binding site" evidence="8">
    <location>
        <position position="294"/>
    </location>
    <ligand>
        <name>Mn(2+)</name>
        <dbReference type="ChEBI" id="CHEBI:29035"/>
        <label>2</label>
    </ligand>
</feature>
<dbReference type="GO" id="GO:0005737">
    <property type="term" value="C:cytoplasm"/>
    <property type="evidence" value="ECO:0007669"/>
    <property type="project" value="UniProtKB-SubCell"/>
</dbReference>
<dbReference type="STRING" id="1246637.MTBBW1_2190028"/>
<dbReference type="PANTHER" id="PTHR11963">
    <property type="entry name" value="LEUCINE AMINOPEPTIDASE-RELATED"/>
    <property type="match status" value="1"/>
</dbReference>
<comment type="similarity">
    <text evidence="3 8">Belongs to the peptidase M17 family.</text>
</comment>
<dbReference type="EMBL" id="FWEV01000134">
    <property type="protein sequence ID" value="SLM30308.1"/>
    <property type="molecule type" value="Genomic_DNA"/>
</dbReference>
<dbReference type="SUPFAM" id="SSF52949">
    <property type="entry name" value="Macro domain-like"/>
    <property type="match status" value="1"/>
</dbReference>
<keyword evidence="5 8" id="KW-0645">Protease</keyword>
<dbReference type="Pfam" id="PF02789">
    <property type="entry name" value="Peptidase_M17_N"/>
    <property type="match status" value="1"/>
</dbReference>
<dbReference type="AlphaFoldDB" id="A0A1W1HD59"/>
<feature type="domain" description="Cytosol aminopeptidase" evidence="9">
    <location>
        <begin position="374"/>
        <end position="381"/>
    </location>
</feature>
<dbReference type="HAMAP" id="MF_00181">
    <property type="entry name" value="Cytosol_peptidase_M17"/>
    <property type="match status" value="1"/>
</dbReference>
<feature type="active site" evidence="8">
    <location>
        <position position="306"/>
    </location>
</feature>
<comment type="catalytic activity">
    <reaction evidence="1 8">
        <text>Release of an N-terminal amino acid, Xaa-|-Yaa-, in which Xaa is preferably Leu, but may be other amino acids including Pro although not Arg or Lys, and Yaa may be Pro. Amino acid amides and methyl esters are also readily hydrolyzed, but rates on arylamides are exceedingly low.</text>
        <dbReference type="EC" id="3.4.11.1"/>
    </reaction>
</comment>
<dbReference type="Gene3D" id="3.40.220.10">
    <property type="entry name" value="Leucine Aminopeptidase, subunit E, domain 1"/>
    <property type="match status" value="1"/>
</dbReference>
<keyword evidence="7 8" id="KW-0464">Manganese</keyword>
<comment type="function">
    <text evidence="8">Presumably involved in the processing and regular turnover of intracellular proteins. Catalyzes the removal of unsubstituted N-terminal amino acids from various peptides.</text>
</comment>
<organism evidence="10 11">
    <name type="scientific">Desulfamplus magnetovallimortis</name>
    <dbReference type="NCBI Taxonomy" id="1246637"/>
    <lineage>
        <taxon>Bacteria</taxon>
        <taxon>Pseudomonadati</taxon>
        <taxon>Thermodesulfobacteriota</taxon>
        <taxon>Desulfobacteria</taxon>
        <taxon>Desulfobacterales</taxon>
        <taxon>Desulfobacteraceae</taxon>
        <taxon>Desulfamplus</taxon>
    </lineage>
</organism>
<comment type="catalytic activity">
    <reaction evidence="2 8">
        <text>Release of an N-terminal amino acid, preferentially leucine, but not glutamic or aspartic acids.</text>
        <dbReference type="EC" id="3.4.11.10"/>
    </reaction>
</comment>
<dbReference type="OrthoDB" id="9809354at2"/>
<dbReference type="InterPro" id="IPR023042">
    <property type="entry name" value="Peptidase_M17_leu_NH2_pept"/>
</dbReference>
<dbReference type="InterPro" id="IPR000819">
    <property type="entry name" value="Peptidase_M17_C"/>
</dbReference>
<evidence type="ECO:0000256" key="8">
    <source>
        <dbReference type="HAMAP-Rule" id="MF_00181"/>
    </source>
</evidence>
<evidence type="ECO:0000256" key="4">
    <source>
        <dbReference type="ARBA" id="ARBA00022438"/>
    </source>
</evidence>
<dbReference type="InterPro" id="IPR011356">
    <property type="entry name" value="Leucine_aapep/pepB"/>
</dbReference>
<sequence length="533" mass="57218">MKTTKVMVSEKKIEQYDGDLLVCFVPEAVDGELVCNPLIQKEVSRAHEYGDFSGKTDKTLLFYPDIGESKSSLNARRVLVTGIGKPFGQGDEKDKKRGSASVDEKETDFGKLCAIREAFRQAGGTVSKVCSTVKASKIMVTVPEIAGDYSGEVAESLIEGILLGDYRFTKYKKADEQEPEYSGINEVRVFAGEHAANVRKSVKLGVASAQAACDARDMANEPGNGWKALDFAAYADALAKKYDLKCKIINKEEIKRLGMGGLLAVNQGSAEEPCMVILEYQPKRKSQTILLVGKGLTFDSGGICLKPPAGMADMKYDMCGGAAVIAAMQAVGHEKPGVGVVAIIPATDNLSGSAAMKPGDIIRHYNGITSEIINTDAEGRLILADALAYGIEQYKPSCVVDIATLTGAVITGLGHHYSGVLGNSDELVKLLEDAGHRAGEPLWRLPLGKPYSKQIESKVADIKNTGGKSAGTITAAAYLQHFVGDIHWAHIDIAGTAWDFTEKSYIPKGPSGIGVRTFLELIRNWKKGSCQSR</sequence>
<keyword evidence="11" id="KW-1185">Reference proteome</keyword>
<dbReference type="EC" id="3.4.11.10" evidence="8"/>
<dbReference type="NCBIfam" id="NF002073">
    <property type="entry name" value="PRK00913.1-2"/>
    <property type="match status" value="1"/>
</dbReference>
<evidence type="ECO:0000256" key="2">
    <source>
        <dbReference type="ARBA" id="ARBA00000967"/>
    </source>
</evidence>
<keyword evidence="6 8" id="KW-0378">Hydrolase</keyword>
<keyword evidence="8" id="KW-0963">Cytoplasm</keyword>
<dbReference type="SUPFAM" id="SSF53187">
    <property type="entry name" value="Zn-dependent exopeptidases"/>
    <property type="match status" value="1"/>
</dbReference>